<reference evidence="6" key="1">
    <citation type="submission" date="2016-10" db="EMBL/GenBank/DDBJ databases">
        <authorList>
            <person name="Varghese N."/>
            <person name="Submissions S."/>
        </authorList>
    </citation>
    <scope>NUCLEOTIDE SEQUENCE [LARGE SCALE GENOMIC DNA]</scope>
    <source>
        <strain evidence="6">LMG 26416</strain>
    </source>
</reference>
<organism evidence="5 6">
    <name type="scientific">Paraburkholderia caballeronis</name>
    <dbReference type="NCBI Taxonomy" id="416943"/>
    <lineage>
        <taxon>Bacteria</taxon>
        <taxon>Pseudomonadati</taxon>
        <taxon>Pseudomonadota</taxon>
        <taxon>Betaproteobacteria</taxon>
        <taxon>Burkholderiales</taxon>
        <taxon>Burkholderiaceae</taxon>
        <taxon>Paraburkholderia</taxon>
    </lineage>
</organism>
<comment type="catalytic activity">
    <reaction evidence="4">
        <text>(S)-ureidoglycolate = urea + glyoxylate</text>
        <dbReference type="Rhea" id="RHEA:11304"/>
        <dbReference type="ChEBI" id="CHEBI:16199"/>
        <dbReference type="ChEBI" id="CHEBI:36655"/>
        <dbReference type="ChEBI" id="CHEBI:57296"/>
        <dbReference type="EC" id="4.3.2.3"/>
    </reaction>
</comment>
<evidence type="ECO:0000313" key="6">
    <source>
        <dbReference type="Proteomes" id="UP000199120"/>
    </source>
</evidence>
<dbReference type="AlphaFoldDB" id="A0A1H7FGI3"/>
<evidence type="ECO:0000313" key="5">
    <source>
        <dbReference type="EMBL" id="SEK24884.1"/>
    </source>
</evidence>
<dbReference type="Pfam" id="PF04115">
    <property type="entry name" value="Ureidogly_lyase"/>
    <property type="match status" value="1"/>
</dbReference>
<dbReference type="GO" id="GO:0004848">
    <property type="term" value="F:ureidoglycolate hydrolase activity"/>
    <property type="evidence" value="ECO:0007669"/>
    <property type="project" value="InterPro"/>
</dbReference>
<evidence type="ECO:0000256" key="1">
    <source>
        <dbReference type="ARBA" id="ARBA00011738"/>
    </source>
</evidence>
<name>A0A1H7FGI3_9BURK</name>
<dbReference type="GO" id="GO:0000256">
    <property type="term" value="P:allantoin catabolic process"/>
    <property type="evidence" value="ECO:0007669"/>
    <property type="project" value="InterPro"/>
</dbReference>
<dbReference type="OrthoDB" id="8654422at2"/>
<dbReference type="GO" id="GO:0050385">
    <property type="term" value="F:ureidoglycolate lyase activity"/>
    <property type="evidence" value="ECO:0007669"/>
    <property type="project" value="UniProtKB-EC"/>
</dbReference>
<proteinExistence type="predicted"/>
<dbReference type="InterPro" id="IPR007247">
    <property type="entry name" value="Ureidogly_lyase"/>
</dbReference>
<evidence type="ECO:0000256" key="3">
    <source>
        <dbReference type="ARBA" id="ARBA00023239"/>
    </source>
</evidence>
<dbReference type="SUPFAM" id="SSF51182">
    <property type="entry name" value="RmlC-like cupins"/>
    <property type="match status" value="1"/>
</dbReference>
<dbReference type="Proteomes" id="UP000199120">
    <property type="component" value="Unassembled WGS sequence"/>
</dbReference>
<keyword evidence="3 5" id="KW-0456">Lyase</keyword>
<dbReference type="InterPro" id="IPR011051">
    <property type="entry name" value="RmlC_Cupin_sf"/>
</dbReference>
<keyword evidence="6" id="KW-1185">Reference proteome</keyword>
<dbReference type="GO" id="GO:0006144">
    <property type="term" value="P:purine nucleobase metabolic process"/>
    <property type="evidence" value="ECO:0007669"/>
    <property type="project" value="UniProtKB-KW"/>
</dbReference>
<evidence type="ECO:0000256" key="2">
    <source>
        <dbReference type="ARBA" id="ARBA00022631"/>
    </source>
</evidence>
<dbReference type="RefSeq" id="WP_090552441.1">
    <property type="nucleotide sequence ID" value="NZ_FNSR01000003.1"/>
</dbReference>
<gene>
    <name evidence="5" type="ORF">SAMN05192542_101315</name>
</gene>
<dbReference type="EMBL" id="FOAJ01000001">
    <property type="protein sequence ID" value="SEK24884.1"/>
    <property type="molecule type" value="Genomic_DNA"/>
</dbReference>
<dbReference type="InterPro" id="IPR024060">
    <property type="entry name" value="Ureidoglycolate_lyase_dom_sf"/>
</dbReference>
<dbReference type="STRING" id="416943.SAMN05445871_5929"/>
<protein>
    <submittedName>
        <fullName evidence="5">Ureidoglycolate lyase</fullName>
    </submittedName>
</protein>
<sequence length="181" mass="19642">MPTAFPLPVEPLDMDRCAPYGWMLGKPVSRCDDGPAFTSPASDFWREHLFDTGAPGETEVLWVVYRSDDATVASLERHHLTQQAIVPLTAPVVHVVATSRDDGSPDLATLRAFGIAPGQGLCMRAKTWHATRVRGGEATCLMLTRPSTTIDLVVHLKTGAPACESVLQPIGARRLEWAIEA</sequence>
<dbReference type="Gene3D" id="2.60.120.480">
    <property type="entry name" value="Ureidoglycolate hydrolase"/>
    <property type="match status" value="1"/>
</dbReference>
<comment type="subunit">
    <text evidence="1">Homodimer.</text>
</comment>
<accession>A0A1H7FGI3</accession>
<keyword evidence="2" id="KW-0659">Purine metabolism</keyword>
<evidence type="ECO:0000256" key="4">
    <source>
        <dbReference type="ARBA" id="ARBA00047684"/>
    </source>
</evidence>